<dbReference type="OrthoDB" id="1188001at2"/>
<keyword evidence="4" id="KW-1185">Reference proteome</keyword>
<dbReference type="STRING" id="113562.SAMN04489716_7975"/>
<organism evidence="3 4">
    <name type="scientific">Actinoplanes derwentensis</name>
    <dbReference type="NCBI Taxonomy" id="113562"/>
    <lineage>
        <taxon>Bacteria</taxon>
        <taxon>Bacillati</taxon>
        <taxon>Actinomycetota</taxon>
        <taxon>Actinomycetes</taxon>
        <taxon>Micromonosporales</taxon>
        <taxon>Micromonosporaceae</taxon>
        <taxon>Actinoplanes</taxon>
    </lineage>
</organism>
<dbReference type="AlphaFoldDB" id="A0A1H2D3Z4"/>
<evidence type="ECO:0000313" key="4">
    <source>
        <dbReference type="Proteomes" id="UP000198688"/>
    </source>
</evidence>
<dbReference type="Gene3D" id="3.90.190.10">
    <property type="entry name" value="Protein tyrosine phosphatase superfamily"/>
    <property type="match status" value="1"/>
</dbReference>
<dbReference type="EMBL" id="LT629758">
    <property type="protein sequence ID" value="SDT77480.1"/>
    <property type="molecule type" value="Genomic_DNA"/>
</dbReference>
<dbReference type="Proteomes" id="UP000198688">
    <property type="component" value="Chromosome I"/>
</dbReference>
<name>A0A1H2D3Z4_9ACTN</name>
<accession>A0A1H2D3Z4</accession>
<evidence type="ECO:0000313" key="3">
    <source>
        <dbReference type="EMBL" id="SDT77480.1"/>
    </source>
</evidence>
<dbReference type="InterPro" id="IPR026893">
    <property type="entry name" value="Tyr/Ser_Pase_IphP-type"/>
</dbReference>
<feature type="domain" description="Tyrosine specific protein phosphatases" evidence="2">
    <location>
        <begin position="112"/>
        <end position="195"/>
    </location>
</feature>
<comment type="similarity">
    <text evidence="1">Belongs to the protein-tyrosine phosphatase family.</text>
</comment>
<gene>
    <name evidence="3" type="ORF">SAMN04489716_7975</name>
</gene>
<dbReference type="PROSITE" id="PS50056">
    <property type="entry name" value="TYR_PHOSPHATASE_2"/>
    <property type="match status" value="1"/>
</dbReference>
<dbReference type="PANTHER" id="PTHR31126">
    <property type="entry name" value="TYROSINE-PROTEIN PHOSPHATASE"/>
    <property type="match status" value="1"/>
</dbReference>
<sequence>MVAESYSRNVPFTKAYNFRDVGGYTGLDGRLVRWRRLFRADSLHRIREQDAAAFTALGIRTVIDLRRETEVEKFGRVAEEYGADYHNLVVRHIDWEQVEHPADVVHERWLADRYLNFAEDGRKGIADSLRLIADPVAAPVVVHCMAGKDRTGTVCALTLSLLGVSDDDIAADYALTTAAMRPLTEYLLRTSPESIQGNEHMFDSPAAAMQLFLTDLRALHGSVEAYAKDIGITDDEVAALRSHLLTENPTP</sequence>
<proteinExistence type="inferred from homology"/>
<dbReference type="RefSeq" id="WP_092553306.1">
    <property type="nucleotide sequence ID" value="NZ_BOMJ01000027.1"/>
</dbReference>
<protein>
    <submittedName>
        <fullName evidence="3">Protein tyrosine/serine phosphatase</fullName>
    </submittedName>
</protein>
<dbReference type="GO" id="GO:0004721">
    <property type="term" value="F:phosphoprotein phosphatase activity"/>
    <property type="evidence" value="ECO:0007669"/>
    <property type="project" value="InterPro"/>
</dbReference>
<dbReference type="InterPro" id="IPR029021">
    <property type="entry name" value="Prot-tyrosine_phosphatase-like"/>
</dbReference>
<evidence type="ECO:0000256" key="1">
    <source>
        <dbReference type="ARBA" id="ARBA00009580"/>
    </source>
</evidence>
<dbReference type="InterPro" id="IPR000387">
    <property type="entry name" value="Tyr_Pase_dom"/>
</dbReference>
<dbReference type="InterPro" id="IPR016130">
    <property type="entry name" value="Tyr_Pase_AS"/>
</dbReference>
<dbReference type="PANTHER" id="PTHR31126:SF1">
    <property type="entry name" value="TYROSINE SPECIFIC PROTEIN PHOSPHATASES DOMAIN-CONTAINING PROTEIN"/>
    <property type="match status" value="1"/>
</dbReference>
<dbReference type="Pfam" id="PF13350">
    <property type="entry name" value="Y_phosphatase3"/>
    <property type="match status" value="1"/>
</dbReference>
<evidence type="ECO:0000259" key="2">
    <source>
        <dbReference type="PROSITE" id="PS50056"/>
    </source>
</evidence>
<dbReference type="SUPFAM" id="SSF52799">
    <property type="entry name" value="(Phosphotyrosine protein) phosphatases II"/>
    <property type="match status" value="1"/>
</dbReference>
<dbReference type="PROSITE" id="PS00383">
    <property type="entry name" value="TYR_PHOSPHATASE_1"/>
    <property type="match status" value="1"/>
</dbReference>
<reference evidence="3 4" key="1">
    <citation type="submission" date="2016-10" db="EMBL/GenBank/DDBJ databases">
        <authorList>
            <person name="de Groot N.N."/>
        </authorList>
    </citation>
    <scope>NUCLEOTIDE SEQUENCE [LARGE SCALE GENOMIC DNA]</scope>
    <source>
        <strain evidence="3 4">DSM 43941</strain>
    </source>
</reference>